<dbReference type="GO" id="GO:0042546">
    <property type="term" value="P:cell wall biogenesis"/>
    <property type="evidence" value="ECO:0007669"/>
    <property type="project" value="InterPro"/>
</dbReference>
<dbReference type="InterPro" id="IPR000757">
    <property type="entry name" value="Beta-glucanase-like"/>
</dbReference>
<keyword evidence="6" id="KW-0964">Secreted</keyword>
<dbReference type="OrthoDB" id="4781at2759"/>
<keyword evidence="2 6" id="KW-0378">Hydrolase</keyword>
<feature type="active site" description="Nucleophile" evidence="5">
    <location>
        <position position="129"/>
    </location>
</feature>
<comment type="subcellular location">
    <subcellularLocation>
        <location evidence="6">Secreted</location>
        <location evidence="6">Cell wall</location>
    </subcellularLocation>
    <subcellularLocation>
        <location evidence="6">Secreted</location>
        <location evidence="6">Extracellular space</location>
        <location evidence="6">Apoplast</location>
    </subcellularLocation>
</comment>
<evidence type="ECO:0000256" key="1">
    <source>
        <dbReference type="ARBA" id="ARBA00022679"/>
    </source>
</evidence>
<dbReference type="InterPro" id="IPR044791">
    <property type="entry name" value="Beta-glucanase/XTH"/>
</dbReference>
<evidence type="ECO:0000313" key="10">
    <source>
        <dbReference type="Proteomes" id="UP000250235"/>
    </source>
</evidence>
<comment type="PTM">
    <text evidence="6">Contains at least one intrachain disulfide bond essential for its enzymatic activity.</text>
</comment>
<keyword evidence="3" id="KW-1015">Disulfide bond</keyword>
<dbReference type="GO" id="GO:0010411">
    <property type="term" value="P:xyloglucan metabolic process"/>
    <property type="evidence" value="ECO:0007669"/>
    <property type="project" value="InterPro"/>
</dbReference>
<evidence type="ECO:0000256" key="5">
    <source>
        <dbReference type="PIRSR" id="PIRSR005604-1"/>
    </source>
</evidence>
<accession>A0A2Z7C4U8</accession>
<dbReference type="PANTHER" id="PTHR31062">
    <property type="entry name" value="XYLOGLUCAN ENDOTRANSGLUCOSYLASE/HYDROLASE PROTEIN 8-RELATED"/>
    <property type="match status" value="1"/>
</dbReference>
<keyword evidence="6" id="KW-0961">Cell wall biogenesis/degradation</keyword>
<comment type="function">
    <text evidence="6">Catalyzes xyloglucan endohydrolysis (XEH) and/or endotransglycosylation (XET). Cleaves and religates xyloglucan polymers, an essential constituent of the primary cell wall, and thereby participates in cell wall construction of growing tissues.</text>
</comment>
<dbReference type="GO" id="GO:0048046">
    <property type="term" value="C:apoplast"/>
    <property type="evidence" value="ECO:0007669"/>
    <property type="project" value="UniProtKB-SubCell"/>
</dbReference>
<dbReference type="PROSITE" id="PS51762">
    <property type="entry name" value="GH16_2"/>
    <property type="match status" value="1"/>
</dbReference>
<gene>
    <name evidence="9" type="ORF">F511_05176</name>
</gene>
<dbReference type="Proteomes" id="UP000250235">
    <property type="component" value="Unassembled WGS sequence"/>
</dbReference>
<evidence type="ECO:0000313" key="9">
    <source>
        <dbReference type="EMBL" id="KZV40931.1"/>
    </source>
</evidence>
<feature type="active site" description="Proton donor" evidence="5">
    <location>
        <position position="133"/>
    </location>
</feature>
<evidence type="ECO:0000256" key="2">
    <source>
        <dbReference type="ARBA" id="ARBA00022801"/>
    </source>
</evidence>
<dbReference type="Pfam" id="PF06955">
    <property type="entry name" value="XET_C"/>
    <property type="match status" value="1"/>
</dbReference>
<keyword evidence="10" id="KW-1185">Reference proteome</keyword>
<dbReference type="Gene3D" id="2.60.120.200">
    <property type="match status" value="1"/>
</dbReference>
<evidence type="ECO:0000256" key="7">
    <source>
        <dbReference type="SAM" id="MobiDB-lite"/>
    </source>
</evidence>
<feature type="compositionally biased region" description="Basic residues" evidence="7">
    <location>
        <begin position="338"/>
        <end position="353"/>
    </location>
</feature>
<comment type="similarity">
    <text evidence="6">Belongs to the glycosyl hydrolase 16 family.</text>
</comment>
<dbReference type="GO" id="GO:0071555">
    <property type="term" value="P:cell wall organization"/>
    <property type="evidence" value="ECO:0007669"/>
    <property type="project" value="UniProtKB-KW"/>
</dbReference>
<evidence type="ECO:0000256" key="4">
    <source>
        <dbReference type="ARBA" id="ARBA00023295"/>
    </source>
</evidence>
<keyword evidence="1 6" id="KW-0808">Transferase</keyword>
<dbReference type="PIRSF" id="PIRSF005604">
    <property type="entry name" value="XET"/>
    <property type="match status" value="1"/>
</dbReference>
<keyword evidence="4 6" id="KW-0326">Glycosidase</keyword>
<dbReference type="EC" id="2.4.1.207" evidence="6"/>
<evidence type="ECO:0000259" key="8">
    <source>
        <dbReference type="PROSITE" id="PS51762"/>
    </source>
</evidence>
<proteinExistence type="inferred from homology"/>
<sequence length="359" mass="41370">MDYLVQYSSLTRSLPPLSLLVLLSVTTTITATATIPAETTTTATFNVTALTFAESYSTLFSEFNIQRSPDDKTVRLLLNRFSGSGIISSDYFNYGFFSASIKMPSEHTAGIVVAFYTSNVDTFERNHDELDIEFLGNTNGKPWRFQTNMYGNGSVSRGREERYRMWFDPSKDSHRYSILWNPKHIIFYVDNVPIREVIHNPFMRGDYPSKPMSIYATIWDASSWATNGGREKVNYQFEPFVTEFTDLVLEGCIVDPNEQILSTNCTDSIEALIAKDYSSISSQGYKSMKWFREKYMYYSYCYDNVRYPVPPPECVIVPSEREMFKTTGRLREKFRYTGSHRHHRGRSSRRRSNRSVASG</sequence>
<dbReference type="SUPFAM" id="SSF49899">
    <property type="entry name" value="Concanavalin A-like lectins/glucanases"/>
    <property type="match status" value="1"/>
</dbReference>
<evidence type="ECO:0000256" key="3">
    <source>
        <dbReference type="ARBA" id="ARBA00023157"/>
    </source>
</evidence>
<feature type="region of interest" description="Disordered" evidence="7">
    <location>
        <begin position="337"/>
        <end position="359"/>
    </location>
</feature>
<dbReference type="Pfam" id="PF00722">
    <property type="entry name" value="Glyco_hydro_16"/>
    <property type="match status" value="1"/>
</dbReference>
<dbReference type="InterPro" id="IPR010713">
    <property type="entry name" value="XET_C"/>
</dbReference>
<feature type="domain" description="GH16" evidence="8">
    <location>
        <begin position="28"/>
        <end position="244"/>
    </location>
</feature>
<dbReference type="GO" id="GO:0016762">
    <property type="term" value="F:xyloglucan:xyloglucosyl transferase activity"/>
    <property type="evidence" value="ECO:0007669"/>
    <property type="project" value="UniProtKB-EC"/>
</dbReference>
<organism evidence="9 10">
    <name type="scientific">Dorcoceras hygrometricum</name>
    <dbReference type="NCBI Taxonomy" id="472368"/>
    <lineage>
        <taxon>Eukaryota</taxon>
        <taxon>Viridiplantae</taxon>
        <taxon>Streptophyta</taxon>
        <taxon>Embryophyta</taxon>
        <taxon>Tracheophyta</taxon>
        <taxon>Spermatophyta</taxon>
        <taxon>Magnoliopsida</taxon>
        <taxon>eudicotyledons</taxon>
        <taxon>Gunneridae</taxon>
        <taxon>Pentapetalae</taxon>
        <taxon>asterids</taxon>
        <taxon>lamiids</taxon>
        <taxon>Lamiales</taxon>
        <taxon>Gesneriaceae</taxon>
        <taxon>Didymocarpoideae</taxon>
        <taxon>Trichosporeae</taxon>
        <taxon>Loxocarpinae</taxon>
        <taxon>Dorcoceras</taxon>
    </lineage>
</organism>
<dbReference type="EMBL" id="KQ999852">
    <property type="protein sequence ID" value="KZV40931.1"/>
    <property type="molecule type" value="Genomic_DNA"/>
</dbReference>
<name>A0A2Z7C4U8_9LAMI</name>
<dbReference type="GO" id="GO:0004553">
    <property type="term" value="F:hydrolase activity, hydrolyzing O-glycosyl compounds"/>
    <property type="evidence" value="ECO:0007669"/>
    <property type="project" value="InterPro"/>
</dbReference>
<evidence type="ECO:0000256" key="6">
    <source>
        <dbReference type="RuleBase" id="RU361120"/>
    </source>
</evidence>
<keyword evidence="6" id="KW-0134">Cell wall</keyword>
<protein>
    <recommendedName>
        <fullName evidence="6">Xyloglucan endotransglucosylase/hydrolase</fullName>
        <ecNumber evidence="6">2.4.1.207</ecNumber>
    </recommendedName>
</protein>
<keyword evidence="6" id="KW-0052">Apoplast</keyword>
<reference evidence="9 10" key="1">
    <citation type="journal article" date="2015" name="Proc. Natl. Acad. Sci. U.S.A.">
        <title>The resurrection genome of Boea hygrometrica: A blueprint for survival of dehydration.</title>
        <authorList>
            <person name="Xiao L."/>
            <person name="Yang G."/>
            <person name="Zhang L."/>
            <person name="Yang X."/>
            <person name="Zhao S."/>
            <person name="Ji Z."/>
            <person name="Zhou Q."/>
            <person name="Hu M."/>
            <person name="Wang Y."/>
            <person name="Chen M."/>
            <person name="Xu Y."/>
            <person name="Jin H."/>
            <person name="Xiao X."/>
            <person name="Hu G."/>
            <person name="Bao F."/>
            <person name="Hu Y."/>
            <person name="Wan P."/>
            <person name="Li L."/>
            <person name="Deng X."/>
            <person name="Kuang T."/>
            <person name="Xiang C."/>
            <person name="Zhu J.K."/>
            <person name="Oliver M.J."/>
            <person name="He Y."/>
        </authorList>
    </citation>
    <scope>NUCLEOTIDE SEQUENCE [LARGE SCALE GENOMIC DNA]</scope>
    <source>
        <strain evidence="10">cv. XS01</strain>
    </source>
</reference>
<dbReference type="InterPro" id="IPR013320">
    <property type="entry name" value="ConA-like_dom_sf"/>
</dbReference>
<dbReference type="InterPro" id="IPR016455">
    <property type="entry name" value="XTH"/>
</dbReference>
<dbReference type="AlphaFoldDB" id="A0A2Z7C4U8"/>